<feature type="transmembrane region" description="Helical" evidence="1">
    <location>
        <begin position="245"/>
        <end position="267"/>
    </location>
</feature>
<accession>A0A8H6Z3B8</accession>
<protein>
    <submittedName>
        <fullName evidence="2">Uncharacterized protein</fullName>
    </submittedName>
</protein>
<name>A0A8H6Z3B8_9AGAR</name>
<keyword evidence="1" id="KW-0472">Membrane</keyword>
<feature type="transmembrane region" description="Helical" evidence="1">
    <location>
        <begin position="127"/>
        <end position="146"/>
    </location>
</feature>
<organism evidence="2 3">
    <name type="scientific">Mycena venus</name>
    <dbReference type="NCBI Taxonomy" id="2733690"/>
    <lineage>
        <taxon>Eukaryota</taxon>
        <taxon>Fungi</taxon>
        <taxon>Dikarya</taxon>
        <taxon>Basidiomycota</taxon>
        <taxon>Agaricomycotina</taxon>
        <taxon>Agaricomycetes</taxon>
        <taxon>Agaricomycetidae</taxon>
        <taxon>Agaricales</taxon>
        <taxon>Marasmiineae</taxon>
        <taxon>Mycenaceae</taxon>
        <taxon>Mycena</taxon>
    </lineage>
</organism>
<dbReference type="Proteomes" id="UP000620124">
    <property type="component" value="Unassembled WGS sequence"/>
</dbReference>
<dbReference type="OrthoDB" id="2744793at2759"/>
<feature type="transmembrane region" description="Helical" evidence="1">
    <location>
        <begin position="199"/>
        <end position="218"/>
    </location>
</feature>
<sequence length="377" mass="42080">MSSDSDPTLSAPLSDTDAQALYLYGLDITQDAIGVIWETIFISAYGVFFAIALYSIFRKGFKSSSSIAMLFVVIYLYASSLTLWALNVTFWFKTAHALFIDNPNAPLPGRRDQANENLVSYGPPMEALFMFNMVVGDSVVIWRAWVLYQRTRWVVLIPCTMLLMSFIFTVIDLTCLTGAGWSNQSAIASGGAVCTHAELISWAFSFVTNATCTILIGYKAWRHRRSMKALNIAGNQRRLSTDKMLSILVESGSIYCLFWLTQLILFVDVDRRKPIIYAYELFASMGDQISGMYPTLIIVIVNFHQTIWEAPSTTVNLGTSTGSRALSTVQWAPGNKRSVPTETLFSERDNASTQLDSMALKELDPSRIHDDNSFESV</sequence>
<keyword evidence="3" id="KW-1185">Reference proteome</keyword>
<reference evidence="2" key="1">
    <citation type="submission" date="2020-05" db="EMBL/GenBank/DDBJ databases">
        <title>Mycena genomes resolve the evolution of fungal bioluminescence.</title>
        <authorList>
            <person name="Tsai I.J."/>
        </authorList>
    </citation>
    <scope>NUCLEOTIDE SEQUENCE</scope>
    <source>
        <strain evidence="2">CCC161011</strain>
    </source>
</reference>
<comment type="caution">
    <text evidence="2">The sequence shown here is derived from an EMBL/GenBank/DDBJ whole genome shotgun (WGS) entry which is preliminary data.</text>
</comment>
<keyword evidence="1" id="KW-1133">Transmembrane helix</keyword>
<feature type="transmembrane region" description="Helical" evidence="1">
    <location>
        <begin position="153"/>
        <end position="179"/>
    </location>
</feature>
<feature type="transmembrane region" description="Helical" evidence="1">
    <location>
        <begin position="69"/>
        <end position="92"/>
    </location>
</feature>
<dbReference type="AlphaFoldDB" id="A0A8H6Z3B8"/>
<gene>
    <name evidence="2" type="ORF">MVEN_00305500</name>
</gene>
<dbReference type="EMBL" id="JACAZI010000002">
    <property type="protein sequence ID" value="KAF7369739.1"/>
    <property type="molecule type" value="Genomic_DNA"/>
</dbReference>
<keyword evidence="1" id="KW-0812">Transmembrane</keyword>
<feature type="transmembrane region" description="Helical" evidence="1">
    <location>
        <begin position="32"/>
        <end position="57"/>
    </location>
</feature>
<evidence type="ECO:0000256" key="1">
    <source>
        <dbReference type="SAM" id="Phobius"/>
    </source>
</evidence>
<evidence type="ECO:0000313" key="3">
    <source>
        <dbReference type="Proteomes" id="UP000620124"/>
    </source>
</evidence>
<proteinExistence type="predicted"/>
<evidence type="ECO:0000313" key="2">
    <source>
        <dbReference type="EMBL" id="KAF7369739.1"/>
    </source>
</evidence>